<sequence length="228" mass="26095">MESNTISPVTAKRLWNIVRIAFYMMRKGIMKHKLVVDLHHLMMKRGKIAGKAIENLMFHQTSIISSLSCRPNDAHLSYVSPAPREYEFSCSNSPAFPFHVTTKRRHHPRNPYYYHSYHNRHNGHFNNYLSCKHPTDTIDAITTVSAVQKVLEMLNNSNNDGMAAAAGAGEASPLVLTGFGRSTPRVRQLRVTDSPFPLKNPDDDDCHVDEEAEAFIKRFYEQLRLQKR</sequence>
<organism evidence="1 2">
    <name type="scientific">Stephania yunnanensis</name>
    <dbReference type="NCBI Taxonomy" id="152371"/>
    <lineage>
        <taxon>Eukaryota</taxon>
        <taxon>Viridiplantae</taxon>
        <taxon>Streptophyta</taxon>
        <taxon>Embryophyta</taxon>
        <taxon>Tracheophyta</taxon>
        <taxon>Spermatophyta</taxon>
        <taxon>Magnoliopsida</taxon>
        <taxon>Ranunculales</taxon>
        <taxon>Menispermaceae</taxon>
        <taxon>Menispermoideae</taxon>
        <taxon>Cissampelideae</taxon>
        <taxon>Stephania</taxon>
    </lineage>
</organism>
<evidence type="ECO:0000313" key="2">
    <source>
        <dbReference type="Proteomes" id="UP001420932"/>
    </source>
</evidence>
<keyword evidence="2" id="KW-1185">Reference proteome</keyword>
<dbReference type="AlphaFoldDB" id="A0AAP0EZZ3"/>
<gene>
    <name evidence="1" type="ORF">Syun_026098</name>
</gene>
<comment type="caution">
    <text evidence="1">The sequence shown here is derived from an EMBL/GenBank/DDBJ whole genome shotgun (WGS) entry which is preliminary data.</text>
</comment>
<name>A0AAP0EZZ3_9MAGN</name>
<evidence type="ECO:0008006" key="3">
    <source>
        <dbReference type="Google" id="ProtNLM"/>
    </source>
</evidence>
<reference evidence="1 2" key="1">
    <citation type="submission" date="2024-01" db="EMBL/GenBank/DDBJ databases">
        <title>Genome assemblies of Stephania.</title>
        <authorList>
            <person name="Yang L."/>
        </authorList>
    </citation>
    <scope>NUCLEOTIDE SEQUENCE [LARGE SCALE GENOMIC DNA]</scope>
    <source>
        <strain evidence="1">YNDBR</strain>
        <tissue evidence="1">Leaf</tissue>
    </source>
</reference>
<dbReference type="PANTHER" id="PTHR33265">
    <property type="entry name" value="AVR9/CF-9 RAPIDLY ELICITED PROTEIN-RELATED"/>
    <property type="match status" value="1"/>
</dbReference>
<dbReference type="PANTHER" id="PTHR33265:SF26">
    <property type="entry name" value="OS06G0554600 PROTEIN"/>
    <property type="match status" value="1"/>
</dbReference>
<accession>A0AAP0EZZ3</accession>
<proteinExistence type="predicted"/>
<dbReference type="Pfam" id="PF05553">
    <property type="entry name" value="DUF761"/>
    <property type="match status" value="1"/>
</dbReference>
<evidence type="ECO:0000313" key="1">
    <source>
        <dbReference type="EMBL" id="KAK9099053.1"/>
    </source>
</evidence>
<dbReference type="InterPro" id="IPR008480">
    <property type="entry name" value="DUF761_pln"/>
</dbReference>
<dbReference type="Proteomes" id="UP001420932">
    <property type="component" value="Unassembled WGS sequence"/>
</dbReference>
<dbReference type="EMBL" id="JBBNAF010000011">
    <property type="protein sequence ID" value="KAK9099053.1"/>
    <property type="molecule type" value="Genomic_DNA"/>
</dbReference>
<protein>
    <recommendedName>
        <fullName evidence="3">Avr9/Cf-9 rapidly elicited protein</fullName>
    </recommendedName>
</protein>